<sequence length="1308" mass="140618">MRIAHSITALHFPSSPEPQPFSDNGVPAIGRMLAEHIGGGASPRPRRHAGPGQPSTDAAASAGATTPTAAARDATGDTVEQNPGVRAYRALQASGHRLSAPLENDATLVVALARASSGLFAADVTASSLGRGQRRALILALAHELTRDIDWAVELGRDPAKPDAVFVDHGVVMGVSGQRIAAATAAVDARLREILQAHGLGALDTQEWIPVFRQACIADPTLALQPSPDILYGSRQWATLWVGMQCARAHGLTDAVRGIPELIALGQVAMSAPVDFGQAPPAGTAAPPASASGAPAPLVIPGNTWAIQALIRMAQAAGAVDLAELKRQDIPGFAAQLHAYALQHFAAELPLLNELQGVSRAAVAADLLQDAGIDPKQQIRVRSLVLAAPWGPLQIEIPLLFGSYRTSVHDYYMERDALSASDVRRLETTPKGAAVDADHARSRLPPSLKQEFQTRFESYKTAAAAYVGKSVATWLGTVPELSGADAGQAQVSISTARLRRYVWRSQQARILARLGPALSEYGPMLADISSKAFLVEIQHRGKTTRYLFDPGARTAMPLPADVKLEDWASDHVGTLFHGDPEQPTDGDASGNRPRKTVITLEPLASGTRAAMPSWLDPAIAQRIENTRASAAGQTISEKLAEAERGLLPFYATYRAIRDGDVRGAILSGLMDVATFLPAIGAGLKLGMTASAAIKAGLEAGLQGYAHAGMRHGLAMAGKAAGAFNGALAQLARHSLAATVDNVVTHPLRIISPSAMMGLREAEETGRLAAHMRATHPHIATALDRAASREAGQHVADGRWSLGAMPIAPSAPGLDIAPAPLYVTAVDPDGAELHLHQFGENAYSQFDADTLDPVGPLLLRGSNGKLYRSLPVRDLQLHRVPEPATLDRMRAERPRSDGTLVAQGKTYARLGTELVEIARDRAASVPGRTLWKVVEVPGPTAPAVRGRLRYDAEHGIWREADRPALKAGGNAMSAYRNMQARRRLRAESSEMAQQYQEIAHTFAHARYDTLALKIWSYPLRVRMAYPELVARSVGDHFIKGADGNIRRFPAGYVTHGVVVPGYAHMLDYTLLCRLRTMTDYSQLPGARVLAGYRLRAPSAMATFMVDDEPLRSLMRDYGVYELADRTYLISAPNLASDGLACENMLLAQGKPRDEVIEQLRHYDSAHVLDPRAAVNRIVRSLALRLCAVPLRLPFNGEGHDMLIRRLQKALLAHGPGILSRKGKMVMLDAIETDARGTWLVIRDPITCSRIRIPDKREFWEADDIATTATDIPSDWRADQVEAVFVPRLARMLERASASTSSPNLSPVVD</sequence>
<proteinExistence type="predicted"/>
<feature type="compositionally biased region" description="Low complexity" evidence="1">
    <location>
        <begin position="54"/>
        <end position="78"/>
    </location>
</feature>
<feature type="region of interest" description="Disordered" evidence="1">
    <location>
        <begin position="573"/>
        <end position="594"/>
    </location>
</feature>
<dbReference type="KEGG" id="bfz:BAU07_22420"/>
<name>A0A193GJC1_9BORD</name>
<keyword evidence="3" id="KW-1185">Reference proteome</keyword>
<organism evidence="2 3">
    <name type="scientific">Bordetella flabilis</name>
    <dbReference type="NCBI Taxonomy" id="463014"/>
    <lineage>
        <taxon>Bacteria</taxon>
        <taxon>Pseudomonadati</taxon>
        <taxon>Pseudomonadota</taxon>
        <taxon>Betaproteobacteria</taxon>
        <taxon>Burkholderiales</taxon>
        <taxon>Alcaligenaceae</taxon>
        <taxon>Bordetella</taxon>
    </lineage>
</organism>
<feature type="region of interest" description="Disordered" evidence="1">
    <location>
        <begin position="36"/>
        <end position="82"/>
    </location>
</feature>
<accession>A0A193GJC1</accession>
<gene>
    <name evidence="2" type="ORF">BAU07_22420</name>
</gene>
<evidence type="ECO:0000313" key="2">
    <source>
        <dbReference type="EMBL" id="ANN79506.1"/>
    </source>
</evidence>
<evidence type="ECO:0000313" key="3">
    <source>
        <dbReference type="Proteomes" id="UP000091926"/>
    </source>
</evidence>
<reference evidence="2 3" key="1">
    <citation type="submission" date="2016-06" db="EMBL/GenBank/DDBJ databases">
        <title>Complete genome sequences of Bordetella bronchialis and Bordetella flabilis.</title>
        <authorList>
            <person name="LiPuma J.J."/>
            <person name="Spilker T."/>
        </authorList>
    </citation>
    <scope>NUCLEOTIDE SEQUENCE [LARGE SCALE GENOMIC DNA]</scope>
    <source>
        <strain evidence="2 3">AU10664</strain>
    </source>
</reference>
<evidence type="ECO:0000256" key="1">
    <source>
        <dbReference type="SAM" id="MobiDB-lite"/>
    </source>
</evidence>
<feature type="region of interest" description="Disordered" evidence="1">
    <location>
        <begin position="1"/>
        <end position="23"/>
    </location>
</feature>
<dbReference type="Proteomes" id="UP000091926">
    <property type="component" value="Chromosome"/>
</dbReference>
<dbReference type="EMBL" id="CP016172">
    <property type="protein sequence ID" value="ANN79506.1"/>
    <property type="molecule type" value="Genomic_DNA"/>
</dbReference>
<protein>
    <submittedName>
        <fullName evidence="2">Uncharacterized protein</fullName>
    </submittedName>
</protein>
<dbReference type="STRING" id="463014.BAU07_22420"/>